<gene>
    <name evidence="2" type="ORF">A3B86_00305</name>
</gene>
<sequence length="230" mass="26129">MKISIIIPVYNEEKTLSALVAAVEGVDLPLEKELIFVDDCSSDRSREILSSYNNKHKVLFLDKNQGKGVAVKRGFEEATGDLVIIQDADLEYNPQDYTALIKPIISGEADAVYGARFLESKNNKIIYKHGYLFSRFLNNFSNILSGVKLNDIYTCYKVFSGEAIKKIHPNLVSKRFGIDPELTSWIGKMNLRVAEIPISYKGRTYEEGKKINWKDGLAAIWHIVRFNLFK</sequence>
<keyword evidence="2" id="KW-0808">Transferase</keyword>
<dbReference type="CDD" id="cd04179">
    <property type="entry name" value="DPM_DPG-synthase_like"/>
    <property type="match status" value="1"/>
</dbReference>
<evidence type="ECO:0000259" key="1">
    <source>
        <dbReference type="Pfam" id="PF00535"/>
    </source>
</evidence>
<proteinExistence type="predicted"/>
<feature type="domain" description="Glycosyltransferase 2-like" evidence="1">
    <location>
        <begin position="4"/>
        <end position="164"/>
    </location>
</feature>
<dbReference type="Pfam" id="PF00535">
    <property type="entry name" value="Glycos_transf_2"/>
    <property type="match status" value="1"/>
</dbReference>
<dbReference type="PANTHER" id="PTHR48090">
    <property type="entry name" value="UNDECAPRENYL-PHOSPHATE 4-DEOXY-4-FORMAMIDO-L-ARABINOSE TRANSFERASE-RELATED"/>
    <property type="match status" value="1"/>
</dbReference>
<dbReference type="PANTHER" id="PTHR48090:SF7">
    <property type="entry name" value="RFBJ PROTEIN"/>
    <property type="match status" value="1"/>
</dbReference>
<dbReference type="GO" id="GO:0016740">
    <property type="term" value="F:transferase activity"/>
    <property type="evidence" value="ECO:0007669"/>
    <property type="project" value="UniProtKB-KW"/>
</dbReference>
<accession>A0A1F8F0G0</accession>
<evidence type="ECO:0000313" key="3">
    <source>
        <dbReference type="Proteomes" id="UP000176834"/>
    </source>
</evidence>
<comment type="caution">
    <text evidence="2">The sequence shown here is derived from an EMBL/GenBank/DDBJ whole genome shotgun (WGS) entry which is preliminary data.</text>
</comment>
<dbReference type="EMBL" id="MGJN01000018">
    <property type="protein sequence ID" value="OGN06622.1"/>
    <property type="molecule type" value="Genomic_DNA"/>
</dbReference>
<dbReference type="AlphaFoldDB" id="A0A1F8F0G0"/>
<name>A0A1F8F0G0_9BACT</name>
<dbReference type="InterPro" id="IPR001173">
    <property type="entry name" value="Glyco_trans_2-like"/>
</dbReference>
<evidence type="ECO:0000313" key="2">
    <source>
        <dbReference type="EMBL" id="OGN06622.1"/>
    </source>
</evidence>
<dbReference type="InterPro" id="IPR050256">
    <property type="entry name" value="Glycosyltransferase_2"/>
</dbReference>
<reference evidence="2 3" key="1">
    <citation type="journal article" date="2016" name="Nat. Commun.">
        <title>Thousands of microbial genomes shed light on interconnected biogeochemical processes in an aquifer system.</title>
        <authorList>
            <person name="Anantharaman K."/>
            <person name="Brown C.T."/>
            <person name="Hug L.A."/>
            <person name="Sharon I."/>
            <person name="Castelle C.J."/>
            <person name="Probst A.J."/>
            <person name="Thomas B.C."/>
            <person name="Singh A."/>
            <person name="Wilkins M.J."/>
            <person name="Karaoz U."/>
            <person name="Brodie E.L."/>
            <person name="Williams K.H."/>
            <person name="Hubbard S.S."/>
            <person name="Banfield J.F."/>
        </authorList>
    </citation>
    <scope>NUCLEOTIDE SEQUENCE [LARGE SCALE GENOMIC DNA]</scope>
</reference>
<dbReference type="Gene3D" id="3.90.550.10">
    <property type="entry name" value="Spore Coat Polysaccharide Biosynthesis Protein SpsA, Chain A"/>
    <property type="match status" value="1"/>
</dbReference>
<protein>
    <submittedName>
        <fullName evidence="2">Glycosyl transferase</fullName>
    </submittedName>
</protein>
<dbReference type="InterPro" id="IPR029044">
    <property type="entry name" value="Nucleotide-diphossugar_trans"/>
</dbReference>
<dbReference type="Proteomes" id="UP000176834">
    <property type="component" value="Unassembled WGS sequence"/>
</dbReference>
<dbReference type="SUPFAM" id="SSF53448">
    <property type="entry name" value="Nucleotide-diphospho-sugar transferases"/>
    <property type="match status" value="1"/>
</dbReference>
<organism evidence="2 3">
    <name type="scientific">Candidatus Yanofskybacteria bacterium RIFCSPHIGHO2_02_FULL_38_22b</name>
    <dbReference type="NCBI Taxonomy" id="1802673"/>
    <lineage>
        <taxon>Bacteria</taxon>
        <taxon>Candidatus Yanofskyibacteriota</taxon>
    </lineage>
</organism>